<sequence length="339" mass="36809">MRTIELEDNQVKLIDQTLLPTEAKFVKCINVEELARAIEEMKIRGAPALGAAAGFGLAITVMNSESTKPEKMLQELKNAAGRIRRTRPTAANLFSALDRVMKTAEQNAASVEELREAVVEAAEAIAEEDIQVNQKMGENGSELIEDGDTILTHCNAGSLACVDYGTALGVVRAAREQGKDVSVIATETRPLCQGARLTTWELQRDDIPVTLITDNMVGRVMSEEKVNRVIVGADRIAANGDVANKIGTYTIAVLANRHEIPFYVATPLSTIDPQTESGGEIEIENRDPKEVTTLAGQELAPKEINVLNPAFDVTPAELITRIITEKGVFKPSEIKSLFD</sequence>
<dbReference type="EC" id="5.3.1.23" evidence="2"/>
<dbReference type="NCBIfam" id="TIGR00524">
    <property type="entry name" value="eIF-2B_rel"/>
    <property type="match status" value="1"/>
</dbReference>
<feature type="binding site" evidence="2">
    <location>
        <position position="193"/>
    </location>
    <ligand>
        <name>substrate</name>
    </ligand>
</feature>
<comment type="caution">
    <text evidence="4">The sequence shown here is derived from an EMBL/GenBank/DDBJ whole genome shotgun (WGS) entry which is preliminary data.</text>
</comment>
<evidence type="ECO:0000313" key="5">
    <source>
        <dbReference type="Proteomes" id="UP000070520"/>
    </source>
</evidence>
<protein>
    <recommendedName>
        <fullName evidence="2">Putative methylthioribose-1-phosphate isomerase</fullName>
        <shortName evidence="2">M1Pi</shortName>
        <shortName evidence="2">MTR-1-P isomerase</shortName>
        <ecNumber evidence="2">5.3.1.23</ecNumber>
    </recommendedName>
    <alternativeName>
        <fullName evidence="2">MTNA-like protein</fullName>
        <shortName evidence="2">aMTNA</shortName>
    </alternativeName>
    <alternativeName>
        <fullName evidence="2">S-methyl-5-thioribose-1-phosphate isomerase</fullName>
    </alternativeName>
</protein>
<feature type="coiled-coil region" evidence="3">
    <location>
        <begin position="101"/>
        <end position="131"/>
    </location>
</feature>
<dbReference type="PANTHER" id="PTHR43475">
    <property type="entry name" value="METHYLTHIORIBOSE-1-PHOSPHATE ISOMERASE"/>
    <property type="match status" value="1"/>
</dbReference>
<dbReference type="FunFam" id="3.40.50.10470:FF:000006">
    <property type="entry name" value="Methylthioribose-1-phosphate isomerase"/>
    <property type="match status" value="1"/>
</dbReference>
<comment type="similarity">
    <text evidence="2">Belongs to the EIF-2B alpha/beta/delta subunits family. MtnA subfamily.</text>
</comment>
<dbReference type="PATRIC" id="fig|1698272.3.peg.253"/>
<dbReference type="EMBL" id="LHXW01000019">
    <property type="protein sequence ID" value="KXA99923.1"/>
    <property type="molecule type" value="Genomic_DNA"/>
</dbReference>
<dbReference type="GO" id="GO:0046523">
    <property type="term" value="F:S-methyl-5-thioribose-1-phosphate isomerase activity"/>
    <property type="evidence" value="ECO:0007669"/>
    <property type="project" value="UniProtKB-UniRule"/>
</dbReference>
<dbReference type="Gene3D" id="3.40.50.10470">
    <property type="entry name" value="Translation initiation factor eif-2b, domain 2"/>
    <property type="match status" value="1"/>
</dbReference>
<dbReference type="Proteomes" id="UP000070520">
    <property type="component" value="Unassembled WGS sequence"/>
</dbReference>
<keyword evidence="5" id="KW-1185">Reference proteome</keyword>
<feature type="site" description="Transition state stabilizer" evidence="2">
    <location>
        <position position="154"/>
    </location>
</feature>
<dbReference type="HAMAP" id="MF_01678">
    <property type="entry name" value="Salvage_MtnA"/>
    <property type="match status" value="1"/>
</dbReference>
<accession>A0A133V0G3</accession>
<feature type="binding site" evidence="2">
    <location>
        <begin position="44"/>
        <end position="46"/>
    </location>
    <ligand>
        <name>substrate</name>
    </ligand>
</feature>
<evidence type="ECO:0000256" key="2">
    <source>
        <dbReference type="HAMAP-Rule" id="MF_01678"/>
    </source>
</evidence>
<name>A0A133V0G3_9EURY</name>
<evidence type="ECO:0000256" key="3">
    <source>
        <dbReference type="SAM" id="Coils"/>
    </source>
</evidence>
<keyword evidence="2" id="KW-0028">Amino-acid biosynthesis</keyword>
<keyword evidence="2" id="KW-0486">Methionine biosynthesis</keyword>
<dbReference type="SUPFAM" id="SSF100950">
    <property type="entry name" value="NagB/RpiA/CoA transferase-like"/>
    <property type="match status" value="1"/>
</dbReference>
<dbReference type="FunFam" id="1.20.120.420:FF:000003">
    <property type="entry name" value="Methylthioribose-1-phosphate isomerase"/>
    <property type="match status" value="1"/>
</dbReference>
<dbReference type="InterPro" id="IPR000649">
    <property type="entry name" value="IF-2B-related"/>
</dbReference>
<feature type="active site" description="Proton donor" evidence="2">
    <location>
        <position position="234"/>
    </location>
</feature>
<dbReference type="InterPro" id="IPR042529">
    <property type="entry name" value="IF_2B-like_C"/>
</dbReference>
<feature type="binding site" evidence="2">
    <location>
        <begin position="244"/>
        <end position="245"/>
    </location>
    <ligand>
        <name>substrate</name>
    </ligand>
</feature>
<feature type="binding site" evidence="2">
    <location>
        <position position="87"/>
    </location>
    <ligand>
        <name>substrate</name>
    </ligand>
</feature>
<reference evidence="4 5" key="1">
    <citation type="journal article" date="2016" name="Sci. Rep.">
        <title>Metabolic traits of an uncultured archaeal lineage -MSBL1- from brine pools of the Red Sea.</title>
        <authorList>
            <person name="Mwirichia R."/>
            <person name="Alam I."/>
            <person name="Rashid M."/>
            <person name="Vinu M."/>
            <person name="Ba-Alawi W."/>
            <person name="Anthony Kamau A."/>
            <person name="Kamanda Ngugi D."/>
            <person name="Goker M."/>
            <person name="Klenk H.P."/>
            <person name="Bajic V."/>
            <person name="Stingl U."/>
        </authorList>
    </citation>
    <scope>NUCLEOTIDE SEQUENCE [LARGE SCALE GENOMIC DNA]</scope>
    <source>
        <strain evidence="4">SCGC-AAA261C02</strain>
    </source>
</reference>
<dbReference type="Gene3D" id="1.20.120.420">
    <property type="entry name" value="translation initiation factor eif-2b, domain 1"/>
    <property type="match status" value="1"/>
</dbReference>
<dbReference type="PANTHER" id="PTHR43475:SF1">
    <property type="entry name" value="METHYLTHIORIBOSE-1-PHOSPHATE ISOMERASE"/>
    <property type="match status" value="1"/>
</dbReference>
<gene>
    <name evidence="4" type="ORF">AKJ42_02200</name>
</gene>
<dbReference type="InterPro" id="IPR011559">
    <property type="entry name" value="Initiation_fac_2B_a/b/d"/>
</dbReference>
<organism evidence="4 5">
    <name type="scientific">candidate division MSBL1 archaeon SCGC-AAA261C02</name>
    <dbReference type="NCBI Taxonomy" id="1698272"/>
    <lineage>
        <taxon>Archaea</taxon>
        <taxon>Methanobacteriati</taxon>
        <taxon>Methanobacteriota</taxon>
        <taxon>candidate division MSBL1</taxon>
    </lineage>
</organism>
<evidence type="ECO:0000313" key="4">
    <source>
        <dbReference type="EMBL" id="KXA99923.1"/>
    </source>
</evidence>
<dbReference type="InterPro" id="IPR037171">
    <property type="entry name" value="NagB/RpiA_transferase-like"/>
</dbReference>
<comment type="catalytic activity">
    <reaction evidence="2">
        <text>5-(methylsulfanyl)-alpha-D-ribose 1-phosphate = 5-(methylsulfanyl)-D-ribulose 1-phosphate</text>
        <dbReference type="Rhea" id="RHEA:19989"/>
        <dbReference type="ChEBI" id="CHEBI:58533"/>
        <dbReference type="ChEBI" id="CHEBI:58548"/>
        <dbReference type="EC" id="5.3.1.23"/>
    </reaction>
</comment>
<keyword evidence="1 2" id="KW-0413">Isomerase</keyword>
<dbReference type="NCBIfam" id="TIGR00512">
    <property type="entry name" value="salvage_mtnA"/>
    <property type="match status" value="1"/>
</dbReference>
<dbReference type="GO" id="GO:0019509">
    <property type="term" value="P:L-methionine salvage from methylthioadenosine"/>
    <property type="evidence" value="ECO:0007669"/>
    <property type="project" value="UniProtKB-UniRule"/>
</dbReference>
<evidence type="ECO:0000256" key="1">
    <source>
        <dbReference type="ARBA" id="ARBA00023235"/>
    </source>
</evidence>
<dbReference type="NCBIfam" id="NF004326">
    <property type="entry name" value="PRK05720.1"/>
    <property type="match status" value="1"/>
</dbReference>
<comment type="function">
    <text evidence="2">Catalyzes the interconversion of methylthioribose-1-phosphate (MTR-1-P) into methylthioribulose-1-phosphate (MTRu-1-P).</text>
</comment>
<dbReference type="InterPro" id="IPR027363">
    <property type="entry name" value="M1Pi_N"/>
</dbReference>
<keyword evidence="3" id="KW-0175">Coiled coil</keyword>
<dbReference type="AlphaFoldDB" id="A0A133V0G3"/>
<dbReference type="InterPro" id="IPR005251">
    <property type="entry name" value="IF-M1Pi"/>
</dbReference>
<proteinExistence type="inferred from homology"/>
<dbReference type="Pfam" id="PF01008">
    <property type="entry name" value="IF-2B"/>
    <property type="match status" value="1"/>
</dbReference>